<sequence>DKMKFLLEKPARFQLCQEWFDLSQGVSHPIIGCLQELHVLAVGDTEQYQKLQATSYWKASHALVSLECSELVCLPVQKALLRDLAKMLNFPEGSADLTQAVFVELSSEKLGIAPAADPQNHFDENMDIALMKQYARIIASHVKKSSLPHLAAILQHVKSKTDNQSKEEMEVKQPDQAKVTGPSVEKPDQVYAVGDLVRTKSRKAKYNDMKGEVVKVLKSNVRVKLDSGEVKDFPMTSVAMWVDPAPAGSGGRKRTAEDAELKSPDLTQKLFGNLSDL</sequence>
<protein>
    <submittedName>
        <fullName evidence="2">Uncharacterized protein</fullName>
    </submittedName>
</protein>
<dbReference type="Proteomes" id="UP000649617">
    <property type="component" value="Unassembled WGS sequence"/>
</dbReference>
<reference evidence="2" key="1">
    <citation type="submission" date="2021-02" db="EMBL/GenBank/DDBJ databases">
        <authorList>
            <person name="Dougan E. K."/>
            <person name="Rhodes N."/>
            <person name="Thang M."/>
            <person name="Chan C."/>
        </authorList>
    </citation>
    <scope>NUCLEOTIDE SEQUENCE</scope>
</reference>
<evidence type="ECO:0000256" key="1">
    <source>
        <dbReference type="SAM" id="MobiDB-lite"/>
    </source>
</evidence>
<evidence type="ECO:0000313" key="2">
    <source>
        <dbReference type="EMBL" id="CAE7562023.1"/>
    </source>
</evidence>
<name>A0A812UA88_SYMPI</name>
<feature type="region of interest" description="Disordered" evidence="1">
    <location>
        <begin position="244"/>
        <end position="264"/>
    </location>
</feature>
<feature type="region of interest" description="Disordered" evidence="1">
    <location>
        <begin position="161"/>
        <end position="182"/>
    </location>
</feature>
<dbReference type="AlphaFoldDB" id="A0A812UA88"/>
<organism evidence="2 3">
    <name type="scientific">Symbiodinium pilosum</name>
    <name type="common">Dinoflagellate</name>
    <dbReference type="NCBI Taxonomy" id="2952"/>
    <lineage>
        <taxon>Eukaryota</taxon>
        <taxon>Sar</taxon>
        <taxon>Alveolata</taxon>
        <taxon>Dinophyceae</taxon>
        <taxon>Suessiales</taxon>
        <taxon>Symbiodiniaceae</taxon>
        <taxon>Symbiodinium</taxon>
    </lineage>
</organism>
<proteinExistence type="predicted"/>
<feature type="non-terminal residue" evidence="2">
    <location>
        <position position="1"/>
    </location>
</feature>
<feature type="compositionally biased region" description="Basic and acidic residues" evidence="1">
    <location>
        <begin position="254"/>
        <end position="263"/>
    </location>
</feature>
<keyword evidence="3" id="KW-1185">Reference proteome</keyword>
<dbReference type="EMBL" id="CAJNIZ010035820">
    <property type="protein sequence ID" value="CAE7562023.1"/>
    <property type="molecule type" value="Genomic_DNA"/>
</dbReference>
<gene>
    <name evidence="2" type="ORF">SPIL2461_LOCUS15036</name>
</gene>
<evidence type="ECO:0000313" key="3">
    <source>
        <dbReference type="Proteomes" id="UP000649617"/>
    </source>
</evidence>
<comment type="caution">
    <text evidence="2">The sequence shown here is derived from an EMBL/GenBank/DDBJ whole genome shotgun (WGS) entry which is preliminary data.</text>
</comment>
<accession>A0A812UA88</accession>
<feature type="compositionally biased region" description="Basic and acidic residues" evidence="1">
    <location>
        <begin position="161"/>
        <end position="175"/>
    </location>
</feature>